<feature type="region of interest" description="Disordered" evidence="2">
    <location>
        <begin position="467"/>
        <end position="510"/>
    </location>
</feature>
<evidence type="ECO:0000259" key="4">
    <source>
        <dbReference type="PROSITE" id="PS50026"/>
    </source>
</evidence>
<keyword evidence="3" id="KW-1133">Transmembrane helix</keyword>
<evidence type="ECO:0000256" key="3">
    <source>
        <dbReference type="SAM" id="Phobius"/>
    </source>
</evidence>
<dbReference type="EMBL" id="SNRW01004574">
    <property type="protein sequence ID" value="KAA6386967.1"/>
    <property type="molecule type" value="Genomic_DNA"/>
</dbReference>
<dbReference type="InterPro" id="IPR000742">
    <property type="entry name" value="EGF"/>
</dbReference>
<feature type="disulfide bond" evidence="1">
    <location>
        <begin position="142"/>
        <end position="151"/>
    </location>
</feature>
<comment type="caution">
    <text evidence="5">The sequence shown here is derived from an EMBL/GenBank/DDBJ whole genome shotgun (WGS) entry which is preliminary data.</text>
</comment>
<dbReference type="AlphaFoldDB" id="A0A5J4VWF2"/>
<reference evidence="5 6" key="1">
    <citation type="submission" date="2019-03" db="EMBL/GenBank/DDBJ databases">
        <title>Single cell metagenomics reveals metabolic interactions within the superorganism composed of flagellate Streblomastix strix and complex community of Bacteroidetes bacteria on its surface.</title>
        <authorList>
            <person name="Treitli S.C."/>
            <person name="Kolisko M."/>
            <person name="Husnik F."/>
            <person name="Keeling P."/>
            <person name="Hampl V."/>
        </authorList>
    </citation>
    <scope>NUCLEOTIDE SEQUENCE [LARGE SCALE GENOMIC DNA]</scope>
    <source>
        <strain evidence="5">ST1C</strain>
    </source>
</reference>
<accession>A0A5J4VWF2</accession>
<name>A0A5J4VWF2_9EUKA</name>
<organism evidence="5 6">
    <name type="scientific">Streblomastix strix</name>
    <dbReference type="NCBI Taxonomy" id="222440"/>
    <lineage>
        <taxon>Eukaryota</taxon>
        <taxon>Metamonada</taxon>
        <taxon>Preaxostyla</taxon>
        <taxon>Oxymonadida</taxon>
        <taxon>Streblomastigidae</taxon>
        <taxon>Streblomastix</taxon>
    </lineage>
</organism>
<feature type="compositionally biased region" description="Basic and acidic residues" evidence="2">
    <location>
        <begin position="467"/>
        <end position="482"/>
    </location>
</feature>
<dbReference type="Gene3D" id="2.10.25.10">
    <property type="entry name" value="Laminin"/>
    <property type="match status" value="1"/>
</dbReference>
<dbReference type="InterPro" id="IPR051830">
    <property type="entry name" value="NOTCH_homolog"/>
</dbReference>
<evidence type="ECO:0000313" key="5">
    <source>
        <dbReference type="EMBL" id="KAA6386967.1"/>
    </source>
</evidence>
<keyword evidence="1" id="KW-0245">EGF-like domain</keyword>
<feature type="compositionally biased region" description="Polar residues" evidence="2">
    <location>
        <begin position="271"/>
        <end position="282"/>
    </location>
</feature>
<feature type="domain" description="EGF-like" evidence="4">
    <location>
        <begin position="120"/>
        <end position="152"/>
    </location>
</feature>
<feature type="transmembrane region" description="Helical" evidence="3">
    <location>
        <begin position="432"/>
        <end position="460"/>
    </location>
</feature>
<keyword evidence="3" id="KW-0472">Membrane</keyword>
<keyword evidence="3" id="KW-0812">Transmembrane</keyword>
<sequence length="510" mass="58090">MYYNDLGAVKKIVHKALDSKKIDKENLKAHYAKSYDEFIQKQSQQRIKNIDCKNEGKEVSGVCVCIDNYFGEECEFECQQGSLEDGFCQCNGPECNVSCSNGYYDPRYEPTQCHCQPGYMGDDCSIPCVNGKLNEDKDQCECDLGYMGTACNIPCYKDQGEVDTGTGACTCKSEFGGKQCQFKQCHRGVQITAPLQPAQCTCFPDSYTSGTVENVSCEVMRDTICQFDILQPESKCQDHEIDANKDAYCIQLNKGEDIQLTFGIRCELSTSSRGSTATSPLSSDADIPTGDDVNNTPYSDYITVRNTNQTVRLWLRPDVQISVEARTFDFFHASDNKLMFYQKILSKQELTYSLDTDGNIQFTSPITVQNRTDNDSLAMNYLVTDRMSMQLTGHIIDQSSLPGQLIFKQRWLNFDFMNLGPGKYKPPPIDTFLIVIIILVSLLFIVALVAIIVQIVTYILEKKEEKLEQEKRDEAERIEHEERKKRRQQRRQRMRDGSAMDNELKKYEER</sequence>
<proteinExistence type="predicted"/>
<dbReference type="Proteomes" id="UP000324800">
    <property type="component" value="Unassembled WGS sequence"/>
</dbReference>
<evidence type="ECO:0000256" key="2">
    <source>
        <dbReference type="SAM" id="MobiDB-lite"/>
    </source>
</evidence>
<feature type="compositionally biased region" description="Basic and acidic residues" evidence="2">
    <location>
        <begin position="494"/>
        <end position="510"/>
    </location>
</feature>
<dbReference type="PANTHER" id="PTHR24033:SF151">
    <property type="entry name" value="NOTCH 2"/>
    <property type="match status" value="1"/>
</dbReference>
<protein>
    <recommendedName>
        <fullName evidence="4">EGF-like domain-containing protein</fullName>
    </recommendedName>
</protein>
<dbReference type="PROSITE" id="PS50026">
    <property type="entry name" value="EGF_3"/>
    <property type="match status" value="1"/>
</dbReference>
<comment type="caution">
    <text evidence="1">Lacks conserved residue(s) required for the propagation of feature annotation.</text>
</comment>
<gene>
    <name evidence="5" type="ORF">EZS28_017505</name>
</gene>
<evidence type="ECO:0000256" key="1">
    <source>
        <dbReference type="PROSITE-ProRule" id="PRU00076"/>
    </source>
</evidence>
<dbReference type="PROSITE" id="PS00022">
    <property type="entry name" value="EGF_1"/>
    <property type="match status" value="1"/>
</dbReference>
<dbReference type="OrthoDB" id="409374at2759"/>
<evidence type="ECO:0000313" key="6">
    <source>
        <dbReference type="Proteomes" id="UP000324800"/>
    </source>
</evidence>
<feature type="region of interest" description="Disordered" evidence="2">
    <location>
        <begin position="271"/>
        <end position="292"/>
    </location>
</feature>
<keyword evidence="1" id="KW-1015">Disulfide bond</keyword>
<dbReference type="PANTHER" id="PTHR24033">
    <property type="entry name" value="EGF-LIKE DOMAIN-CONTAINING PROTEIN"/>
    <property type="match status" value="1"/>
</dbReference>
<feature type="compositionally biased region" description="Basic residues" evidence="2">
    <location>
        <begin position="483"/>
        <end position="493"/>
    </location>
</feature>